<reference evidence="5 6" key="1">
    <citation type="journal article" date="2018" name="Sci. Rep.">
        <title>Comparative analysis of the Pocillopora damicornis genome highlights role of immune system in coral evolution.</title>
        <authorList>
            <person name="Cunning R."/>
            <person name="Bay R.A."/>
            <person name="Gillette P."/>
            <person name="Baker A.C."/>
            <person name="Traylor-Knowles N."/>
        </authorList>
    </citation>
    <scope>NUCLEOTIDE SEQUENCE [LARGE SCALE GENOMIC DNA]</scope>
    <source>
        <strain evidence="5">RSMAS</strain>
        <tissue evidence="5">Whole animal</tissue>
    </source>
</reference>
<dbReference type="InterPro" id="IPR003582">
    <property type="entry name" value="ShKT_dom"/>
</dbReference>
<comment type="caution">
    <text evidence="2">Lacks conserved residue(s) required for the propagation of feature annotation.</text>
</comment>
<dbReference type="PROSITE" id="PS51670">
    <property type="entry name" value="SHKT"/>
    <property type="match status" value="1"/>
</dbReference>
<feature type="compositionally biased region" description="Basic and acidic residues" evidence="3">
    <location>
        <begin position="408"/>
        <end position="420"/>
    </location>
</feature>
<feature type="domain" description="ShKT" evidence="4">
    <location>
        <begin position="320"/>
        <end position="359"/>
    </location>
</feature>
<sequence>KPSQVGFTMCLRLLENFKIFLVAICIHNVSTLRLKSDWKSIAFISPYFFTLEKHSVEDKDHNASRRYNVKDFYNSSLASRRSTYRINMPMKVAKLILPQITNKNQETIIRIYPDKSAKAQRGNGSNYLLSLSYKKLNDMGAPNKLQAGRRACYYGERPGCCSVCCPGSMCGPSTIPGSCICCPRPIQFLIEILTIPACCCCCCCSSPPPPPPPPPKKPPPPPCPMVCVPCNPCPRPPCRPICIPRPCHSPCRIPAPPVHAPILGPCVPAPPAMGPCHPPCFPERQPLVPASLHPAPPIISSRPIVVDHPLKGPPIFIDQCRDVLPECRQYAKRGMCNHASPFHTIQQIRKICPFSCGICNNYDENAALLRRQTPGLHVRPAMRAKLNRALVQIIRNRDLEGNSTLESQDVKSNSKEEQVGVKKSHQALGRVIQSEKPTEGDELNSGSGEPFDKLK</sequence>
<dbReference type="STRING" id="46731.A0A3M6UXW8"/>
<feature type="non-terminal residue" evidence="5">
    <location>
        <position position="1"/>
    </location>
</feature>
<keyword evidence="1" id="KW-0800">Toxin</keyword>
<comment type="caution">
    <text evidence="5">The sequence shown here is derived from an EMBL/GenBank/DDBJ whole genome shotgun (WGS) entry which is preliminary data.</text>
</comment>
<dbReference type="EMBL" id="RCHS01000500">
    <property type="protein sequence ID" value="RMX58512.1"/>
    <property type="molecule type" value="Genomic_DNA"/>
</dbReference>
<keyword evidence="6" id="KW-1185">Reference proteome</keyword>
<evidence type="ECO:0000256" key="3">
    <source>
        <dbReference type="SAM" id="MobiDB-lite"/>
    </source>
</evidence>
<evidence type="ECO:0000256" key="2">
    <source>
        <dbReference type="PROSITE-ProRule" id="PRU01005"/>
    </source>
</evidence>
<evidence type="ECO:0000259" key="4">
    <source>
        <dbReference type="PROSITE" id="PS51670"/>
    </source>
</evidence>
<dbReference type="SMART" id="SM00254">
    <property type="entry name" value="ShKT"/>
    <property type="match status" value="1"/>
</dbReference>
<dbReference type="Proteomes" id="UP000275408">
    <property type="component" value="Unassembled WGS sequence"/>
</dbReference>
<name>A0A3M6UXW8_POCDA</name>
<evidence type="ECO:0000256" key="1">
    <source>
        <dbReference type="ARBA" id="ARBA00022656"/>
    </source>
</evidence>
<dbReference type="AlphaFoldDB" id="A0A3M6UXW8"/>
<dbReference type="GO" id="GO:0090729">
    <property type="term" value="F:toxin activity"/>
    <property type="evidence" value="ECO:0007669"/>
    <property type="project" value="UniProtKB-KW"/>
</dbReference>
<evidence type="ECO:0000313" key="6">
    <source>
        <dbReference type="Proteomes" id="UP000275408"/>
    </source>
</evidence>
<dbReference type="OrthoDB" id="5983508at2759"/>
<evidence type="ECO:0000313" key="5">
    <source>
        <dbReference type="EMBL" id="RMX58512.1"/>
    </source>
</evidence>
<organism evidence="5 6">
    <name type="scientific">Pocillopora damicornis</name>
    <name type="common">Cauliflower coral</name>
    <name type="synonym">Millepora damicornis</name>
    <dbReference type="NCBI Taxonomy" id="46731"/>
    <lineage>
        <taxon>Eukaryota</taxon>
        <taxon>Metazoa</taxon>
        <taxon>Cnidaria</taxon>
        <taxon>Anthozoa</taxon>
        <taxon>Hexacorallia</taxon>
        <taxon>Scleractinia</taxon>
        <taxon>Astrocoeniina</taxon>
        <taxon>Pocilloporidae</taxon>
        <taxon>Pocillopora</taxon>
    </lineage>
</organism>
<gene>
    <name evidence="5" type="ORF">pdam_00010765</name>
</gene>
<proteinExistence type="predicted"/>
<protein>
    <recommendedName>
        <fullName evidence="4">ShKT domain-containing protein</fullName>
    </recommendedName>
</protein>
<feature type="region of interest" description="Disordered" evidence="3">
    <location>
        <begin position="403"/>
        <end position="455"/>
    </location>
</feature>
<accession>A0A3M6UXW8</accession>